<dbReference type="EMBL" id="JAMPKM010000004">
    <property type="protein sequence ID" value="MEP0817283.1"/>
    <property type="molecule type" value="Genomic_DNA"/>
</dbReference>
<reference evidence="3 4" key="1">
    <citation type="submission" date="2022-04" db="EMBL/GenBank/DDBJ databases">
        <title>Positive selection, recombination, and allopatry shape intraspecific diversity of widespread and dominant cyanobacteria.</title>
        <authorList>
            <person name="Wei J."/>
            <person name="Shu W."/>
            <person name="Hu C."/>
        </authorList>
    </citation>
    <scope>NUCLEOTIDE SEQUENCE [LARGE SCALE GENOMIC DNA]</scope>
    <source>
        <strain evidence="3 4">GB2-A4</strain>
    </source>
</reference>
<organism evidence="3 4">
    <name type="scientific">Trichocoleus desertorum GB2-A4</name>
    <dbReference type="NCBI Taxonomy" id="2933944"/>
    <lineage>
        <taxon>Bacteria</taxon>
        <taxon>Bacillati</taxon>
        <taxon>Cyanobacteriota</taxon>
        <taxon>Cyanophyceae</taxon>
        <taxon>Leptolyngbyales</taxon>
        <taxon>Trichocoleusaceae</taxon>
        <taxon>Trichocoleus</taxon>
    </lineage>
</organism>
<keyword evidence="4" id="KW-1185">Reference proteome</keyword>
<accession>A0ABV0J7P8</accession>
<protein>
    <submittedName>
        <fullName evidence="3">FHA domain-containing protein</fullName>
    </submittedName>
</protein>
<gene>
    <name evidence="3" type="ORF">NC998_09255</name>
</gene>
<sequence>MEAQSYHLLIVEDNQGQREVILDSPIYSIGTNVKCDIHLHTQFAARCRATLVQLPHKHGTVYYRIVDGNLKGKPSANGLLINGRSLQAHDLQNQDEIVFGAGVSARYYTGILQPPHEDKPPNSEAHSPRKPNPLTPSTGAEAIPDSGWSQIP</sequence>
<dbReference type="PROSITE" id="PS50006">
    <property type="entry name" value="FHA_DOMAIN"/>
    <property type="match status" value="1"/>
</dbReference>
<dbReference type="SUPFAM" id="SSF49879">
    <property type="entry name" value="SMAD/FHA domain"/>
    <property type="match status" value="1"/>
</dbReference>
<evidence type="ECO:0000313" key="3">
    <source>
        <dbReference type="EMBL" id="MEP0817283.1"/>
    </source>
</evidence>
<dbReference type="RefSeq" id="WP_190438632.1">
    <property type="nucleotide sequence ID" value="NZ_JAMPKM010000004.1"/>
</dbReference>
<evidence type="ECO:0000259" key="2">
    <source>
        <dbReference type="PROSITE" id="PS50006"/>
    </source>
</evidence>
<dbReference type="Proteomes" id="UP001464891">
    <property type="component" value="Unassembled WGS sequence"/>
</dbReference>
<dbReference type="Gene3D" id="2.60.200.20">
    <property type="match status" value="1"/>
</dbReference>
<dbReference type="InterPro" id="IPR008984">
    <property type="entry name" value="SMAD_FHA_dom_sf"/>
</dbReference>
<comment type="caution">
    <text evidence="3">The sequence shown here is derived from an EMBL/GenBank/DDBJ whole genome shotgun (WGS) entry which is preliminary data.</text>
</comment>
<feature type="domain" description="FHA" evidence="2">
    <location>
        <begin position="27"/>
        <end position="86"/>
    </location>
</feature>
<name>A0ABV0J7P8_9CYAN</name>
<dbReference type="InterPro" id="IPR000253">
    <property type="entry name" value="FHA_dom"/>
</dbReference>
<evidence type="ECO:0000313" key="4">
    <source>
        <dbReference type="Proteomes" id="UP001464891"/>
    </source>
</evidence>
<dbReference type="Pfam" id="PF00498">
    <property type="entry name" value="FHA"/>
    <property type="match status" value="1"/>
</dbReference>
<feature type="region of interest" description="Disordered" evidence="1">
    <location>
        <begin position="111"/>
        <end position="152"/>
    </location>
</feature>
<evidence type="ECO:0000256" key="1">
    <source>
        <dbReference type="SAM" id="MobiDB-lite"/>
    </source>
</evidence>
<proteinExistence type="predicted"/>